<dbReference type="EMBL" id="VIIS01002126">
    <property type="protein sequence ID" value="KAF0288182.1"/>
    <property type="molecule type" value="Genomic_DNA"/>
</dbReference>
<evidence type="ECO:0000256" key="2">
    <source>
        <dbReference type="ARBA" id="ARBA00010314"/>
    </source>
</evidence>
<accession>A0A6A4VCW6</accession>
<dbReference type="PANTHER" id="PTHR21277:SF5">
    <property type="entry name" value="TRANSCRIPTIONAL ADAPTER 1"/>
    <property type="match status" value="1"/>
</dbReference>
<keyword evidence="3" id="KW-0805">Transcription regulation</keyword>
<gene>
    <name evidence="7" type="primary">tada1</name>
    <name evidence="7" type="ORF">FJT64_013439</name>
</gene>
<organism evidence="7 8">
    <name type="scientific">Amphibalanus amphitrite</name>
    <name type="common">Striped barnacle</name>
    <name type="synonym">Balanus amphitrite</name>
    <dbReference type="NCBI Taxonomy" id="1232801"/>
    <lineage>
        <taxon>Eukaryota</taxon>
        <taxon>Metazoa</taxon>
        <taxon>Ecdysozoa</taxon>
        <taxon>Arthropoda</taxon>
        <taxon>Crustacea</taxon>
        <taxon>Multicrustacea</taxon>
        <taxon>Cirripedia</taxon>
        <taxon>Thoracica</taxon>
        <taxon>Thoracicalcarea</taxon>
        <taxon>Balanomorpha</taxon>
        <taxon>Balanoidea</taxon>
        <taxon>Balanidae</taxon>
        <taxon>Amphibalaninae</taxon>
        <taxon>Amphibalanus</taxon>
    </lineage>
</organism>
<dbReference type="GO" id="GO:0006357">
    <property type="term" value="P:regulation of transcription by RNA polymerase II"/>
    <property type="evidence" value="ECO:0007669"/>
    <property type="project" value="TreeGrafter"/>
</dbReference>
<evidence type="ECO:0000313" key="8">
    <source>
        <dbReference type="Proteomes" id="UP000440578"/>
    </source>
</evidence>
<evidence type="ECO:0000256" key="3">
    <source>
        <dbReference type="ARBA" id="ARBA00023015"/>
    </source>
</evidence>
<evidence type="ECO:0000256" key="6">
    <source>
        <dbReference type="SAM" id="MobiDB-lite"/>
    </source>
</evidence>
<name>A0A6A4VCW6_AMPAM</name>
<feature type="region of interest" description="Disordered" evidence="6">
    <location>
        <begin position="227"/>
        <end position="247"/>
    </location>
</feature>
<dbReference type="OrthoDB" id="10264870at2759"/>
<comment type="caution">
    <text evidence="7">The sequence shown here is derived from an EMBL/GenBank/DDBJ whole genome shotgun (WGS) entry which is preliminary data.</text>
</comment>
<feature type="compositionally biased region" description="Pro residues" evidence="6">
    <location>
        <begin position="123"/>
        <end position="137"/>
    </location>
</feature>
<proteinExistence type="inferred from homology"/>
<dbReference type="Proteomes" id="UP000440578">
    <property type="component" value="Unassembled WGS sequence"/>
</dbReference>
<evidence type="ECO:0000313" key="7">
    <source>
        <dbReference type="EMBL" id="KAF0288182.1"/>
    </source>
</evidence>
<dbReference type="PANTHER" id="PTHR21277">
    <property type="entry name" value="TRANSCRIPTIONAL ADAPTER 1"/>
    <property type="match status" value="1"/>
</dbReference>
<feature type="region of interest" description="Disordered" evidence="6">
    <location>
        <begin position="73"/>
        <end position="137"/>
    </location>
</feature>
<evidence type="ECO:0000256" key="5">
    <source>
        <dbReference type="ARBA" id="ARBA00023242"/>
    </source>
</evidence>
<comment type="similarity">
    <text evidence="2">Belongs to the TADA1 family.</text>
</comment>
<keyword evidence="4" id="KW-0804">Transcription</keyword>
<dbReference type="InterPro" id="IPR024738">
    <property type="entry name" value="Hfi1/Tada1"/>
</dbReference>
<keyword evidence="8" id="KW-1185">Reference proteome</keyword>
<dbReference type="Pfam" id="PF12767">
    <property type="entry name" value="SAGA-Tad1"/>
    <property type="match status" value="1"/>
</dbReference>
<comment type="subcellular location">
    <subcellularLocation>
        <location evidence="1">Nucleus</location>
    </subcellularLocation>
</comment>
<dbReference type="GO" id="GO:0003713">
    <property type="term" value="F:transcription coactivator activity"/>
    <property type="evidence" value="ECO:0007669"/>
    <property type="project" value="TreeGrafter"/>
</dbReference>
<dbReference type="GO" id="GO:0000124">
    <property type="term" value="C:SAGA complex"/>
    <property type="evidence" value="ECO:0007669"/>
    <property type="project" value="TreeGrafter"/>
</dbReference>
<dbReference type="AlphaFoldDB" id="A0A6A4VCW6"/>
<evidence type="ECO:0000256" key="4">
    <source>
        <dbReference type="ARBA" id="ARBA00023163"/>
    </source>
</evidence>
<reference evidence="7 8" key="1">
    <citation type="submission" date="2019-07" db="EMBL/GenBank/DDBJ databases">
        <title>Draft genome assembly of a fouling barnacle, Amphibalanus amphitrite (Darwin, 1854): The first reference genome for Thecostraca.</title>
        <authorList>
            <person name="Kim W."/>
        </authorList>
    </citation>
    <scope>NUCLEOTIDE SEQUENCE [LARGE SCALE GENOMIC DNA]</scope>
    <source>
        <strain evidence="7">SNU_AA5</strain>
        <tissue evidence="7">Soma without cirri and trophi</tissue>
    </source>
</reference>
<protein>
    <submittedName>
        <fullName evidence="7">Transcriptional adapter 1</fullName>
    </submittedName>
</protein>
<evidence type="ECO:0000256" key="1">
    <source>
        <dbReference type="ARBA" id="ARBA00004123"/>
    </source>
</evidence>
<sequence>MDDLNKARHELEAALGEEGTKQYFNNLKLWFKVKISKEEFDTKSRWLFPSGQVHLHNNFLLALLNKCNLGDVPAEDTSTSSSAQIREKVALIKNQTRTAGRKRKRRPPSPFSHRYEPADPAQAVPPPVRATPPPELPPAAADGSLLIERRRQLPDRRLVHGRMYLAAWQAGLDSVADNAVDVVMLAVQQCLKNVLTSVLSRKSGYRLRNGRFLYGIGTGAPNPYLRNTASLPPPPDGSQPAAQVGDAEAERRAMQQLACGDQTVTPRQSVNLWHLRDALQTHRGVIPCHLLYSQLLERVSARMSHPSAEELGQEEVAAQLTSLRHQMAEGTLVM</sequence>
<dbReference type="GO" id="GO:0005634">
    <property type="term" value="C:nucleus"/>
    <property type="evidence" value="ECO:0007669"/>
    <property type="project" value="UniProtKB-SubCell"/>
</dbReference>
<dbReference type="CDD" id="cd22934">
    <property type="entry name" value="HFD_TADA1"/>
    <property type="match status" value="1"/>
</dbReference>
<keyword evidence="5" id="KW-0539">Nucleus</keyword>